<evidence type="ECO:0000256" key="1">
    <source>
        <dbReference type="SAM" id="Phobius"/>
    </source>
</evidence>
<comment type="caution">
    <text evidence="2">The sequence shown here is derived from an EMBL/GenBank/DDBJ whole genome shotgun (WGS) entry which is preliminary data.</text>
</comment>
<dbReference type="Proteomes" id="UP001054837">
    <property type="component" value="Unassembled WGS sequence"/>
</dbReference>
<keyword evidence="1" id="KW-1133">Transmembrane helix</keyword>
<accession>A0AAV4TAR8</accession>
<feature type="transmembrane region" description="Helical" evidence="1">
    <location>
        <begin position="116"/>
        <end position="136"/>
    </location>
</feature>
<organism evidence="2 3">
    <name type="scientific">Caerostris darwini</name>
    <dbReference type="NCBI Taxonomy" id="1538125"/>
    <lineage>
        <taxon>Eukaryota</taxon>
        <taxon>Metazoa</taxon>
        <taxon>Ecdysozoa</taxon>
        <taxon>Arthropoda</taxon>
        <taxon>Chelicerata</taxon>
        <taxon>Arachnida</taxon>
        <taxon>Araneae</taxon>
        <taxon>Araneomorphae</taxon>
        <taxon>Entelegynae</taxon>
        <taxon>Araneoidea</taxon>
        <taxon>Araneidae</taxon>
        <taxon>Caerostris</taxon>
    </lineage>
</organism>
<keyword evidence="1" id="KW-0812">Transmembrane</keyword>
<sequence>MDKVEVLWRMSALHLGKSLEDRSGKPAKDVCNNLARLKNMSGEKDGVKDKECHQEIVDLGEDAPRLIWDDPNALENEKSRMSKETSVLPVFSNKQILQPPLSPDDDAKDDDEVGCVLWIIVFIVFHLTLFVVIISCV</sequence>
<name>A0AAV4TAR8_9ARAC</name>
<keyword evidence="3" id="KW-1185">Reference proteome</keyword>
<evidence type="ECO:0000313" key="2">
    <source>
        <dbReference type="EMBL" id="GIY42346.1"/>
    </source>
</evidence>
<dbReference type="AlphaFoldDB" id="A0AAV4TAR8"/>
<protein>
    <submittedName>
        <fullName evidence="2">Uncharacterized protein</fullName>
    </submittedName>
</protein>
<gene>
    <name evidence="2" type="ORF">CDAR_510891</name>
</gene>
<proteinExistence type="predicted"/>
<evidence type="ECO:0000313" key="3">
    <source>
        <dbReference type="Proteomes" id="UP001054837"/>
    </source>
</evidence>
<dbReference type="EMBL" id="BPLQ01009186">
    <property type="protein sequence ID" value="GIY42346.1"/>
    <property type="molecule type" value="Genomic_DNA"/>
</dbReference>
<keyword evidence="1" id="KW-0472">Membrane</keyword>
<reference evidence="2 3" key="1">
    <citation type="submission" date="2021-06" db="EMBL/GenBank/DDBJ databases">
        <title>Caerostris darwini draft genome.</title>
        <authorList>
            <person name="Kono N."/>
            <person name="Arakawa K."/>
        </authorList>
    </citation>
    <scope>NUCLEOTIDE SEQUENCE [LARGE SCALE GENOMIC DNA]</scope>
</reference>